<reference evidence="1 2" key="1">
    <citation type="submission" date="2021-02" db="EMBL/GenBank/DDBJ databases">
        <title>Plant Genome Project.</title>
        <authorList>
            <person name="Zhang R.-G."/>
        </authorList>
    </citation>
    <scope>NUCLEOTIDE SEQUENCE [LARGE SCALE GENOMIC DNA]</scope>
    <source>
        <tissue evidence="1">Leaves</tissue>
    </source>
</reference>
<comment type="caution">
    <text evidence="1">The sequence shown here is derived from an EMBL/GenBank/DDBJ whole genome shotgun (WGS) entry which is preliminary data.</text>
</comment>
<dbReference type="Proteomes" id="UP000827721">
    <property type="component" value="Unassembled WGS sequence"/>
</dbReference>
<sequence>MHALELGSCKLVSPEILSGLRKLSLNHIYADDNVIESVVAHCPWLNILRLDSCFGFNSLENLVEVKIKMASDASKLVYSGKLISFSLDVVNLSESQLEFFHPNNDIKYYAELLPKFLQCSKVVQLKSPIGGK</sequence>
<evidence type="ECO:0000313" key="1">
    <source>
        <dbReference type="EMBL" id="KAH7565403.1"/>
    </source>
</evidence>
<dbReference type="EMBL" id="JAFEMO010000009">
    <property type="protein sequence ID" value="KAH7565403.1"/>
    <property type="molecule type" value="Genomic_DNA"/>
</dbReference>
<accession>A0ABQ8HMA1</accession>
<proteinExistence type="predicted"/>
<gene>
    <name evidence="1" type="ORF">JRO89_XS09G0202000</name>
</gene>
<name>A0ABQ8HMA1_9ROSI</name>
<evidence type="ECO:0000313" key="2">
    <source>
        <dbReference type="Proteomes" id="UP000827721"/>
    </source>
</evidence>
<protein>
    <submittedName>
        <fullName evidence="1">Uncharacterized protein</fullName>
    </submittedName>
</protein>
<organism evidence="1 2">
    <name type="scientific">Xanthoceras sorbifolium</name>
    <dbReference type="NCBI Taxonomy" id="99658"/>
    <lineage>
        <taxon>Eukaryota</taxon>
        <taxon>Viridiplantae</taxon>
        <taxon>Streptophyta</taxon>
        <taxon>Embryophyta</taxon>
        <taxon>Tracheophyta</taxon>
        <taxon>Spermatophyta</taxon>
        <taxon>Magnoliopsida</taxon>
        <taxon>eudicotyledons</taxon>
        <taxon>Gunneridae</taxon>
        <taxon>Pentapetalae</taxon>
        <taxon>rosids</taxon>
        <taxon>malvids</taxon>
        <taxon>Sapindales</taxon>
        <taxon>Sapindaceae</taxon>
        <taxon>Xanthoceroideae</taxon>
        <taxon>Xanthoceras</taxon>
    </lineage>
</organism>
<keyword evidence="2" id="KW-1185">Reference proteome</keyword>